<sequence length="91" mass="10518">MEQRTWIEPEPGPNSGYLQKFRLYETRAVEVAVTYALHIYRMNGGLFLLRLHSFMQRWLRISAIIDADPLISVFLGIASSFSLLLRDGCEK</sequence>
<name>A0A438K7M6_VITVI</name>
<reference evidence="1 2" key="1">
    <citation type="journal article" date="2018" name="PLoS Genet.">
        <title>Population sequencing reveals clonal diversity and ancestral inbreeding in the grapevine cultivar Chardonnay.</title>
        <authorList>
            <person name="Roach M.J."/>
            <person name="Johnson D.L."/>
            <person name="Bohlmann J."/>
            <person name="van Vuuren H.J."/>
            <person name="Jones S.J."/>
            <person name="Pretorius I.S."/>
            <person name="Schmidt S.A."/>
            <person name="Borneman A.R."/>
        </authorList>
    </citation>
    <scope>NUCLEOTIDE SEQUENCE [LARGE SCALE GENOMIC DNA]</scope>
    <source>
        <strain evidence="2">cv. Chardonnay</strain>
        <tissue evidence="1">Leaf</tissue>
    </source>
</reference>
<dbReference type="AlphaFoldDB" id="A0A438K7M6"/>
<comment type="caution">
    <text evidence="1">The sequence shown here is derived from an EMBL/GenBank/DDBJ whole genome shotgun (WGS) entry which is preliminary data.</text>
</comment>
<gene>
    <name evidence="1" type="ORF">CK203_003371</name>
</gene>
<dbReference type="EMBL" id="QGNW01000014">
    <property type="protein sequence ID" value="RVX17195.1"/>
    <property type="molecule type" value="Genomic_DNA"/>
</dbReference>
<dbReference type="Proteomes" id="UP000288805">
    <property type="component" value="Unassembled WGS sequence"/>
</dbReference>
<proteinExistence type="predicted"/>
<protein>
    <submittedName>
        <fullName evidence="1">Uncharacterized protein</fullName>
    </submittedName>
</protein>
<organism evidence="1 2">
    <name type="scientific">Vitis vinifera</name>
    <name type="common">Grape</name>
    <dbReference type="NCBI Taxonomy" id="29760"/>
    <lineage>
        <taxon>Eukaryota</taxon>
        <taxon>Viridiplantae</taxon>
        <taxon>Streptophyta</taxon>
        <taxon>Embryophyta</taxon>
        <taxon>Tracheophyta</taxon>
        <taxon>Spermatophyta</taxon>
        <taxon>Magnoliopsida</taxon>
        <taxon>eudicotyledons</taxon>
        <taxon>Gunneridae</taxon>
        <taxon>Pentapetalae</taxon>
        <taxon>rosids</taxon>
        <taxon>Vitales</taxon>
        <taxon>Vitaceae</taxon>
        <taxon>Viteae</taxon>
        <taxon>Vitis</taxon>
    </lineage>
</organism>
<evidence type="ECO:0000313" key="2">
    <source>
        <dbReference type="Proteomes" id="UP000288805"/>
    </source>
</evidence>
<accession>A0A438K7M6</accession>
<evidence type="ECO:0000313" key="1">
    <source>
        <dbReference type="EMBL" id="RVX17195.1"/>
    </source>
</evidence>